<keyword evidence="1" id="KW-0472">Membrane</keyword>
<dbReference type="Proteomes" id="UP000323258">
    <property type="component" value="Unassembled WGS sequence"/>
</dbReference>
<keyword evidence="3" id="KW-1185">Reference proteome</keyword>
<dbReference type="OrthoDB" id="8420687at2"/>
<sequence length="82" mass="8482">MENELERYAIAIIVVFGALAIGGLMAAAISTGDRSSFLYALGAATSAWLAGYAMVFQLPRAVAILIVLAMVMAIASTAALVF</sequence>
<accession>A0A5D4GPE6</accession>
<keyword evidence="1" id="KW-0812">Transmembrane</keyword>
<comment type="caution">
    <text evidence="2">The sequence shown here is derived from an EMBL/GenBank/DDBJ whole genome shotgun (WGS) entry which is preliminary data.</text>
</comment>
<dbReference type="AlphaFoldDB" id="A0A5D4GPE6"/>
<proteinExistence type="predicted"/>
<evidence type="ECO:0000313" key="3">
    <source>
        <dbReference type="Proteomes" id="UP000323258"/>
    </source>
</evidence>
<organism evidence="2 3">
    <name type="scientific">Neoaquamicrobium microcysteis</name>
    <dbReference type="NCBI Taxonomy" id="2682781"/>
    <lineage>
        <taxon>Bacteria</taxon>
        <taxon>Pseudomonadati</taxon>
        <taxon>Pseudomonadota</taxon>
        <taxon>Alphaproteobacteria</taxon>
        <taxon>Hyphomicrobiales</taxon>
        <taxon>Phyllobacteriaceae</taxon>
        <taxon>Neoaquamicrobium</taxon>
    </lineage>
</organism>
<name>A0A5D4GPE6_9HYPH</name>
<feature type="transmembrane region" description="Helical" evidence="1">
    <location>
        <begin position="7"/>
        <end position="30"/>
    </location>
</feature>
<dbReference type="EMBL" id="VSZS01000066">
    <property type="protein sequence ID" value="TYR30656.1"/>
    <property type="molecule type" value="Genomic_DNA"/>
</dbReference>
<gene>
    <name evidence="2" type="ORF">FY036_18270</name>
</gene>
<evidence type="ECO:0000256" key="1">
    <source>
        <dbReference type="SAM" id="Phobius"/>
    </source>
</evidence>
<reference evidence="2 3" key="1">
    <citation type="submission" date="2019-08" db="EMBL/GenBank/DDBJ databases">
        <authorList>
            <person name="Seo Y.L."/>
        </authorList>
    </citation>
    <scope>NUCLEOTIDE SEQUENCE [LARGE SCALE GENOMIC DNA]</scope>
    <source>
        <strain evidence="2 3">MaA-C15</strain>
    </source>
</reference>
<reference evidence="2 3" key="2">
    <citation type="submission" date="2019-09" db="EMBL/GenBank/DDBJ databases">
        <title>Mesorhizobium sp. MaA-C15 isolated from Microcystis aeruginosa.</title>
        <authorList>
            <person name="Jeong S.E."/>
            <person name="Jin H.M."/>
            <person name="Jeon C.O."/>
        </authorList>
    </citation>
    <scope>NUCLEOTIDE SEQUENCE [LARGE SCALE GENOMIC DNA]</scope>
    <source>
        <strain evidence="2 3">MaA-C15</strain>
    </source>
</reference>
<feature type="transmembrane region" description="Helical" evidence="1">
    <location>
        <begin position="62"/>
        <end position="81"/>
    </location>
</feature>
<evidence type="ECO:0000313" key="2">
    <source>
        <dbReference type="EMBL" id="TYR30656.1"/>
    </source>
</evidence>
<feature type="transmembrane region" description="Helical" evidence="1">
    <location>
        <begin position="36"/>
        <end position="55"/>
    </location>
</feature>
<keyword evidence="1" id="KW-1133">Transmembrane helix</keyword>
<dbReference type="RefSeq" id="WP_148916192.1">
    <property type="nucleotide sequence ID" value="NZ_VSZS01000066.1"/>
</dbReference>
<protein>
    <submittedName>
        <fullName evidence="2">Uncharacterized protein</fullName>
    </submittedName>
</protein>